<accession>A0A1E3W8U6</accession>
<dbReference type="Proteomes" id="UP000095042">
    <property type="component" value="Unassembled WGS sequence"/>
</dbReference>
<evidence type="ECO:0000313" key="2">
    <source>
        <dbReference type="Proteomes" id="UP000095042"/>
    </source>
</evidence>
<gene>
    <name evidence="1" type="ORF">AUC71_02045</name>
</gene>
<dbReference type="AlphaFoldDB" id="A0A1E3W8U6"/>
<protein>
    <submittedName>
        <fullName evidence="1">Uncharacterized protein</fullName>
    </submittedName>
</protein>
<reference evidence="1 2" key="1">
    <citation type="journal article" date="2016" name="Environ. Microbiol.">
        <title>New Methyloceanibacter diversity from North Sea sediments includes methanotroph containing solely the soluble methane monooxygenase.</title>
        <authorList>
            <person name="Vekeman B."/>
            <person name="Kerckhof F.M."/>
            <person name="Cremers G."/>
            <person name="de Vos P."/>
            <person name="Vandamme P."/>
            <person name="Boon N."/>
            <person name="Op den Camp H.J."/>
            <person name="Heylen K."/>
        </authorList>
    </citation>
    <scope>NUCLEOTIDE SEQUENCE [LARGE SCALE GENOMIC DNA]</scope>
    <source>
        <strain evidence="1 2">R-67177</strain>
    </source>
</reference>
<name>A0A1E3W8U6_9HYPH</name>
<organism evidence="1 2">
    <name type="scientific">Methyloceanibacter marginalis</name>
    <dbReference type="NCBI Taxonomy" id="1774971"/>
    <lineage>
        <taxon>Bacteria</taxon>
        <taxon>Pseudomonadati</taxon>
        <taxon>Pseudomonadota</taxon>
        <taxon>Alphaproteobacteria</taxon>
        <taxon>Hyphomicrobiales</taxon>
        <taxon>Hyphomicrobiaceae</taxon>
        <taxon>Methyloceanibacter</taxon>
    </lineage>
</organism>
<comment type="caution">
    <text evidence="1">The sequence shown here is derived from an EMBL/GenBank/DDBJ whole genome shotgun (WGS) entry which is preliminary data.</text>
</comment>
<proteinExistence type="predicted"/>
<dbReference type="EMBL" id="LPWD01000368">
    <property type="protein sequence ID" value="ODS02234.1"/>
    <property type="molecule type" value="Genomic_DNA"/>
</dbReference>
<evidence type="ECO:0000313" key="1">
    <source>
        <dbReference type="EMBL" id="ODS02234.1"/>
    </source>
</evidence>
<sequence length="66" mass="7191">MQIARILVIGAAVFCLSGCADLPSPGESHLQLIRSYDDALTQSERAEIIEELKAEKTTQATSKEEN</sequence>
<keyword evidence="2" id="KW-1185">Reference proteome</keyword>